<dbReference type="PANTHER" id="PTHR46212:SF3">
    <property type="entry name" value="GH27120P"/>
    <property type="match status" value="1"/>
</dbReference>
<dbReference type="FunCoup" id="A0A6P8HE77">
    <property type="interactions" value="836"/>
</dbReference>
<dbReference type="Gene3D" id="6.10.140.900">
    <property type="match status" value="1"/>
</dbReference>
<evidence type="ECO:0000313" key="7">
    <source>
        <dbReference type="Proteomes" id="UP000515163"/>
    </source>
</evidence>
<feature type="domain" description="EF-hand" evidence="6">
    <location>
        <begin position="121"/>
        <end position="156"/>
    </location>
</feature>
<dbReference type="KEGG" id="aten:116288238"/>
<dbReference type="InterPro" id="IPR011992">
    <property type="entry name" value="EF-hand-dom_pair"/>
</dbReference>
<evidence type="ECO:0000256" key="4">
    <source>
        <dbReference type="ARBA" id="ARBA00022737"/>
    </source>
</evidence>
<evidence type="ECO:0000259" key="6">
    <source>
        <dbReference type="PROSITE" id="PS50222"/>
    </source>
</evidence>
<dbReference type="InterPro" id="IPR002048">
    <property type="entry name" value="EF_hand_dom"/>
</dbReference>
<dbReference type="Gene3D" id="1.10.238.10">
    <property type="entry name" value="EF-hand"/>
    <property type="match status" value="1"/>
</dbReference>
<keyword evidence="7" id="KW-1185">Reference proteome</keyword>
<dbReference type="PANTHER" id="PTHR46212">
    <property type="entry name" value="PEFLIN"/>
    <property type="match status" value="1"/>
</dbReference>
<proteinExistence type="predicted"/>
<reference evidence="8" key="1">
    <citation type="submission" date="2025-08" db="UniProtKB">
        <authorList>
            <consortium name="RefSeq"/>
        </authorList>
    </citation>
    <scope>IDENTIFICATION</scope>
    <source>
        <tissue evidence="8">Tentacle</tissue>
    </source>
</reference>
<evidence type="ECO:0000313" key="8">
    <source>
        <dbReference type="RefSeq" id="XP_031550865.1"/>
    </source>
</evidence>
<dbReference type="InterPro" id="IPR018247">
    <property type="entry name" value="EF_Hand_1_Ca_BS"/>
</dbReference>
<keyword evidence="5" id="KW-0106">Calcium</keyword>
<dbReference type="InParanoid" id="A0A6P8HE77"/>
<feature type="domain" description="EF-hand" evidence="6">
    <location>
        <begin position="54"/>
        <end position="89"/>
    </location>
</feature>
<dbReference type="PROSITE" id="PS50222">
    <property type="entry name" value="EF_HAND_2"/>
    <property type="match status" value="2"/>
</dbReference>
<evidence type="ECO:0000256" key="5">
    <source>
        <dbReference type="ARBA" id="ARBA00022837"/>
    </source>
</evidence>
<evidence type="ECO:0000256" key="2">
    <source>
        <dbReference type="ARBA" id="ARBA00022490"/>
    </source>
</evidence>
<dbReference type="OrthoDB" id="186625at2759"/>
<dbReference type="CDD" id="cd16184">
    <property type="entry name" value="EFh_PEF_peflin"/>
    <property type="match status" value="1"/>
</dbReference>
<dbReference type="AlphaFoldDB" id="A0A6P8HE77"/>
<dbReference type="RefSeq" id="XP_031550865.1">
    <property type="nucleotide sequence ID" value="XM_031695005.1"/>
</dbReference>
<dbReference type="Pfam" id="PF13499">
    <property type="entry name" value="EF-hand_7"/>
    <property type="match status" value="2"/>
</dbReference>
<dbReference type="Proteomes" id="UP000515163">
    <property type="component" value="Unplaced"/>
</dbReference>
<evidence type="ECO:0000256" key="3">
    <source>
        <dbReference type="ARBA" id="ARBA00022723"/>
    </source>
</evidence>
<protein>
    <submittedName>
        <fullName evidence="8">Programmed cell death protein 6-like</fullName>
    </submittedName>
</protein>
<dbReference type="SMART" id="SM00054">
    <property type="entry name" value="EFh"/>
    <property type="match status" value="3"/>
</dbReference>
<feature type="unsure residue" description="D or N" evidence="8">
    <location>
        <position position="131"/>
    </location>
</feature>
<organism evidence="7 8">
    <name type="scientific">Actinia tenebrosa</name>
    <name type="common">Australian red waratah sea anemone</name>
    <dbReference type="NCBI Taxonomy" id="6105"/>
    <lineage>
        <taxon>Eukaryota</taxon>
        <taxon>Metazoa</taxon>
        <taxon>Cnidaria</taxon>
        <taxon>Anthozoa</taxon>
        <taxon>Hexacorallia</taxon>
        <taxon>Actiniaria</taxon>
        <taxon>Actiniidae</taxon>
        <taxon>Actinia</taxon>
    </lineage>
</organism>
<name>A0A6P8HE77_ACTTE</name>
<comment type="subcellular location">
    <subcellularLocation>
        <location evidence="1">Cytoplasm</location>
    </subcellularLocation>
</comment>
<accession>A0A6P8HE77</accession>
<keyword evidence="2" id="KW-0963">Cytoplasm</keyword>
<dbReference type="InterPro" id="IPR051426">
    <property type="entry name" value="Peflin/Sorcin_CaBP"/>
</dbReference>
<keyword evidence="4" id="KW-0677">Repeat</keyword>
<dbReference type="PROSITE" id="PS00018">
    <property type="entry name" value="EF_HAND_1"/>
    <property type="match status" value="2"/>
</dbReference>
<dbReference type="GO" id="GO:0005509">
    <property type="term" value="F:calcium ion binding"/>
    <property type="evidence" value="ECO:0007669"/>
    <property type="project" value="InterPro"/>
</dbReference>
<gene>
    <name evidence="8" type="primary">LOC116288238</name>
</gene>
<dbReference type="GO" id="GO:0005737">
    <property type="term" value="C:cytoplasm"/>
    <property type="evidence" value="ECO:0007669"/>
    <property type="project" value="UniProtKB-SubCell"/>
</dbReference>
<keyword evidence="3" id="KW-0479">Metal-binding</keyword>
<sequence length="223" mass="25074">MAGYPGGYGRGYGPPPAQSGYQYIGQPGYGGAPAGYHPQQSYPSAPGYGGAPPGTDPTLWNWFITVDADRSGQISSNELQQALTNGNWSHFNPETCRLMISMFDRDQSGTINFQEFQQLWTYIQQWKGVFDRYDRDRSGQIESHELHTALVDMGFNLSVSFIQLVISRFDVQARRSLKFDNFIQCCVMLRLLTDAFKARDTSMSGSITVSYNDFMEMVLLNKP</sequence>
<evidence type="ECO:0000256" key="1">
    <source>
        <dbReference type="ARBA" id="ARBA00004496"/>
    </source>
</evidence>
<dbReference type="GO" id="GO:0048306">
    <property type="term" value="F:calcium-dependent protein binding"/>
    <property type="evidence" value="ECO:0007669"/>
    <property type="project" value="UniProtKB-ARBA"/>
</dbReference>
<dbReference type="SUPFAM" id="SSF47473">
    <property type="entry name" value="EF-hand"/>
    <property type="match status" value="1"/>
</dbReference>